<dbReference type="EMBL" id="LSSN01002225">
    <property type="protein sequence ID" value="OMJ16789.1"/>
    <property type="molecule type" value="Genomic_DNA"/>
</dbReference>
<reference evidence="1 2" key="1">
    <citation type="submission" date="2017-01" db="EMBL/GenBank/DDBJ databases">
        <authorList>
            <person name="Mah S.A."/>
            <person name="Swanson W.J."/>
            <person name="Moy G.W."/>
            <person name="Vacquier V.D."/>
        </authorList>
    </citation>
    <scope>NUCLEOTIDE SEQUENCE [LARGE SCALE GENOMIC DNA]</scope>
    <source>
        <strain evidence="1 2">GSMNP</strain>
    </source>
</reference>
<comment type="caution">
    <text evidence="1">The sequence shown here is derived from an EMBL/GenBank/DDBJ whole genome shotgun (WGS) entry which is preliminary data.</text>
</comment>
<name>A0A1R1XQC7_9FUNG</name>
<dbReference type="OrthoDB" id="10376503at2759"/>
<dbReference type="STRING" id="133412.A0A1R1XQC7"/>
<sequence length="139" mass="15525">MVIVRPSLLEDISPLSKAKCGLIRVNEEKEGWSLLQLVPRQQVCGAALPSTQLFRMIQHLRMPSLESGWPINSENQNRAPKHNTGHSVMKISYIVTGPSERVGRITISSTSDNGDNRSRKRKIFAIQQQGVVIDGLEDH</sequence>
<dbReference type="Proteomes" id="UP000187283">
    <property type="component" value="Unassembled WGS sequence"/>
</dbReference>
<dbReference type="AlphaFoldDB" id="A0A1R1XQC7"/>
<proteinExistence type="predicted"/>
<evidence type="ECO:0000313" key="2">
    <source>
        <dbReference type="Proteomes" id="UP000187283"/>
    </source>
</evidence>
<keyword evidence="2" id="KW-1185">Reference proteome</keyword>
<accession>A0A1R1XQC7</accession>
<gene>
    <name evidence="1" type="ORF">AYI70_g6382</name>
</gene>
<evidence type="ECO:0000313" key="1">
    <source>
        <dbReference type="EMBL" id="OMJ16789.1"/>
    </source>
</evidence>
<organism evidence="1 2">
    <name type="scientific">Smittium culicis</name>
    <dbReference type="NCBI Taxonomy" id="133412"/>
    <lineage>
        <taxon>Eukaryota</taxon>
        <taxon>Fungi</taxon>
        <taxon>Fungi incertae sedis</taxon>
        <taxon>Zoopagomycota</taxon>
        <taxon>Kickxellomycotina</taxon>
        <taxon>Harpellomycetes</taxon>
        <taxon>Harpellales</taxon>
        <taxon>Legeriomycetaceae</taxon>
        <taxon>Smittium</taxon>
    </lineage>
</organism>
<protein>
    <submittedName>
        <fullName evidence="1">Uncharacterized protein</fullName>
    </submittedName>
</protein>